<keyword evidence="7" id="KW-0479">Metal-binding</keyword>
<dbReference type="EC" id="2.8.1.7" evidence="4"/>
<evidence type="ECO:0000256" key="10">
    <source>
        <dbReference type="ARBA" id="ARBA00023014"/>
    </source>
</evidence>
<evidence type="ECO:0000256" key="8">
    <source>
        <dbReference type="ARBA" id="ARBA00022898"/>
    </source>
</evidence>
<dbReference type="InterPro" id="IPR020578">
    <property type="entry name" value="Aminotrans_V_PyrdxlP_BS"/>
</dbReference>
<dbReference type="GO" id="GO:0031071">
    <property type="term" value="F:cysteine desulfurase activity"/>
    <property type="evidence" value="ECO:0007669"/>
    <property type="project" value="UniProtKB-EC"/>
</dbReference>
<dbReference type="PIRSF" id="PIRSF005572">
    <property type="entry name" value="NifS"/>
    <property type="match status" value="1"/>
</dbReference>
<dbReference type="InterPro" id="IPR015421">
    <property type="entry name" value="PyrdxlP-dep_Trfase_major"/>
</dbReference>
<dbReference type="OrthoDB" id="9808002at2"/>
<keyword evidence="6" id="KW-0808">Transferase</keyword>
<organism evidence="16 17">
    <name type="scientific">Mesorhizobium tamadayense</name>
    <dbReference type="NCBI Taxonomy" id="425306"/>
    <lineage>
        <taxon>Bacteria</taxon>
        <taxon>Pseudomonadati</taxon>
        <taxon>Pseudomonadota</taxon>
        <taxon>Alphaproteobacteria</taxon>
        <taxon>Hyphomicrobiales</taxon>
        <taxon>Phyllobacteriaceae</taxon>
        <taxon>Mesorhizobium</taxon>
    </lineage>
</organism>
<dbReference type="Pfam" id="PF00266">
    <property type="entry name" value="Aminotran_5"/>
    <property type="match status" value="1"/>
</dbReference>
<evidence type="ECO:0000256" key="6">
    <source>
        <dbReference type="ARBA" id="ARBA00022679"/>
    </source>
</evidence>
<keyword evidence="17" id="KW-1185">Reference proteome</keyword>
<accession>A0A3P3FEU3</accession>
<dbReference type="SUPFAM" id="SSF53383">
    <property type="entry name" value="PLP-dependent transferases"/>
    <property type="match status" value="1"/>
</dbReference>
<comment type="function">
    <text evidence="2">Catalyzes the removal of elemental sulfur atoms from cysteine to produce alanine. Seems to participate in the biosynthesis of the nitrogenase metalloclusters by providing the inorganic sulfur required for the Fe-S core formation.</text>
</comment>
<dbReference type="PANTHER" id="PTHR11601">
    <property type="entry name" value="CYSTEINE DESULFURYLASE FAMILY MEMBER"/>
    <property type="match status" value="1"/>
</dbReference>
<evidence type="ECO:0000259" key="15">
    <source>
        <dbReference type="Pfam" id="PF00266"/>
    </source>
</evidence>
<comment type="caution">
    <text evidence="16">The sequence shown here is derived from an EMBL/GenBank/DDBJ whole genome shotgun (WGS) entry which is preliminary data.</text>
</comment>
<keyword evidence="11" id="KW-0535">Nitrogen fixation</keyword>
<dbReference type="GO" id="GO:0046872">
    <property type="term" value="F:metal ion binding"/>
    <property type="evidence" value="ECO:0007669"/>
    <property type="project" value="UniProtKB-KW"/>
</dbReference>
<dbReference type="PROSITE" id="PS00595">
    <property type="entry name" value="AA_TRANSFER_CLASS_5"/>
    <property type="match status" value="1"/>
</dbReference>
<evidence type="ECO:0000256" key="14">
    <source>
        <dbReference type="RuleBase" id="RU004504"/>
    </source>
</evidence>
<dbReference type="InterPro" id="IPR016454">
    <property type="entry name" value="Cysteine_dSase"/>
</dbReference>
<evidence type="ECO:0000256" key="11">
    <source>
        <dbReference type="ARBA" id="ARBA00023231"/>
    </source>
</evidence>
<dbReference type="PANTHER" id="PTHR11601:SF34">
    <property type="entry name" value="CYSTEINE DESULFURASE"/>
    <property type="match status" value="1"/>
</dbReference>
<reference evidence="16 17" key="1">
    <citation type="submission" date="2018-11" db="EMBL/GenBank/DDBJ databases">
        <title>the genome of Mesorhizobium tamadayense DSM 28320.</title>
        <authorList>
            <person name="Gao J."/>
        </authorList>
    </citation>
    <scope>NUCLEOTIDE SEQUENCE [LARGE SCALE GENOMIC DNA]</scope>
    <source>
        <strain evidence="16 17">DSM 28320</strain>
    </source>
</reference>
<keyword evidence="8" id="KW-0663">Pyridoxal phosphate</keyword>
<keyword evidence="9" id="KW-0408">Iron</keyword>
<keyword evidence="10" id="KW-0411">Iron-sulfur</keyword>
<evidence type="ECO:0000256" key="7">
    <source>
        <dbReference type="ARBA" id="ARBA00022723"/>
    </source>
</evidence>
<dbReference type="InterPro" id="IPR015422">
    <property type="entry name" value="PyrdxlP-dep_Trfase_small"/>
</dbReference>
<feature type="domain" description="Aminotransferase class V" evidence="15">
    <location>
        <begin position="4"/>
        <end position="362"/>
    </location>
</feature>
<dbReference type="Proteomes" id="UP000273786">
    <property type="component" value="Unassembled WGS sequence"/>
</dbReference>
<evidence type="ECO:0000313" key="16">
    <source>
        <dbReference type="EMBL" id="RRH96662.1"/>
    </source>
</evidence>
<dbReference type="InterPro" id="IPR015424">
    <property type="entry name" value="PyrdxlP-dep_Trfase"/>
</dbReference>
<sequence>MAQIYLDYNASTPIDPAVTAAMRPFLDEAFGNPSSGHWASTPAKAALELARGQVAALLRSASDEIVFTSGGSEANNLAIKGTFFALRDKGEHIITTAVEHPAVLGPCRFLERFGATVTYLPVDRTGRVDPEDVRRAITPRTVLISVMHANNEVGTILPIEEISAIAREHGICVHTDAAQSVGKIPTRVDALGVDLLTIAGHKLYAPKGVGALYIRHGVELEPLIHGAGHEQGRRAGTESALLAVGLGAACILAQDLAPMERVQALRDRFWHALQGRFGDRVVLNGHLEHRLPNTLNVSFVGMVGADVLVALDGVAASTGSACHSGRVELSPVLAAMGVPEKVGMGAVRFSLGRATTEAEIDTVVDRLEASLTGTFRSTRHR</sequence>
<dbReference type="EMBL" id="RQXT01000030">
    <property type="protein sequence ID" value="RRH96662.1"/>
    <property type="molecule type" value="Genomic_DNA"/>
</dbReference>
<evidence type="ECO:0000256" key="2">
    <source>
        <dbReference type="ARBA" id="ARBA00003120"/>
    </source>
</evidence>
<evidence type="ECO:0000256" key="9">
    <source>
        <dbReference type="ARBA" id="ARBA00023004"/>
    </source>
</evidence>
<evidence type="ECO:0000256" key="12">
    <source>
        <dbReference type="ARBA" id="ARBA00031911"/>
    </source>
</evidence>
<dbReference type="InterPro" id="IPR000192">
    <property type="entry name" value="Aminotrans_V_dom"/>
</dbReference>
<name>A0A3P3FEU3_9HYPH</name>
<dbReference type="AlphaFoldDB" id="A0A3P3FEU3"/>
<evidence type="ECO:0000256" key="13">
    <source>
        <dbReference type="ARBA" id="ARBA00050776"/>
    </source>
</evidence>
<proteinExistence type="inferred from homology"/>
<gene>
    <name evidence="16" type="ORF">EH240_21995</name>
</gene>
<dbReference type="GO" id="GO:0051536">
    <property type="term" value="F:iron-sulfur cluster binding"/>
    <property type="evidence" value="ECO:0007669"/>
    <property type="project" value="UniProtKB-KW"/>
</dbReference>
<evidence type="ECO:0000313" key="17">
    <source>
        <dbReference type="Proteomes" id="UP000273786"/>
    </source>
</evidence>
<comment type="similarity">
    <text evidence="3">Belongs to the class-V pyridoxal-phosphate-dependent aminotransferase family. NifS/IscS subfamily.</text>
</comment>
<dbReference type="FunFam" id="3.40.640.10:FF:000084">
    <property type="entry name" value="IscS-like cysteine desulfurase"/>
    <property type="match status" value="1"/>
</dbReference>
<comment type="cofactor">
    <cofactor evidence="1 14">
        <name>pyridoxal 5'-phosphate</name>
        <dbReference type="ChEBI" id="CHEBI:597326"/>
    </cofactor>
</comment>
<evidence type="ECO:0000256" key="3">
    <source>
        <dbReference type="ARBA" id="ARBA00006490"/>
    </source>
</evidence>
<evidence type="ECO:0000256" key="1">
    <source>
        <dbReference type="ARBA" id="ARBA00001933"/>
    </source>
</evidence>
<dbReference type="RefSeq" id="WP_125002529.1">
    <property type="nucleotide sequence ID" value="NZ_RQXT01000030.1"/>
</dbReference>
<evidence type="ECO:0000256" key="4">
    <source>
        <dbReference type="ARBA" id="ARBA00012239"/>
    </source>
</evidence>
<comment type="catalytic activity">
    <reaction evidence="13">
        <text>(sulfur carrier)-H + L-cysteine = (sulfur carrier)-SH + L-alanine</text>
        <dbReference type="Rhea" id="RHEA:43892"/>
        <dbReference type="Rhea" id="RHEA-COMP:14737"/>
        <dbReference type="Rhea" id="RHEA-COMP:14739"/>
        <dbReference type="ChEBI" id="CHEBI:29917"/>
        <dbReference type="ChEBI" id="CHEBI:35235"/>
        <dbReference type="ChEBI" id="CHEBI:57972"/>
        <dbReference type="ChEBI" id="CHEBI:64428"/>
        <dbReference type="EC" id="2.8.1.7"/>
    </reaction>
</comment>
<protein>
    <recommendedName>
        <fullName evidence="5">Cysteine desulfurase</fullName>
        <ecNumber evidence="4">2.8.1.7</ecNumber>
    </recommendedName>
    <alternativeName>
        <fullName evidence="12">Nitrogenase metalloclusters biosynthesis protein NifS</fullName>
    </alternativeName>
</protein>
<dbReference type="Gene3D" id="3.90.1150.10">
    <property type="entry name" value="Aspartate Aminotransferase, domain 1"/>
    <property type="match status" value="1"/>
</dbReference>
<dbReference type="Gene3D" id="3.40.640.10">
    <property type="entry name" value="Type I PLP-dependent aspartate aminotransferase-like (Major domain)"/>
    <property type="match status" value="1"/>
</dbReference>
<evidence type="ECO:0000256" key="5">
    <source>
        <dbReference type="ARBA" id="ARBA00013558"/>
    </source>
</evidence>